<dbReference type="NCBIfam" id="TIGR02937">
    <property type="entry name" value="sigma70-ECF"/>
    <property type="match status" value="1"/>
</dbReference>
<dbReference type="RefSeq" id="WP_107889423.1">
    <property type="nucleotide sequence ID" value="NZ_CP028519.1"/>
</dbReference>
<evidence type="ECO:0000256" key="3">
    <source>
        <dbReference type="ARBA" id="ARBA00023082"/>
    </source>
</evidence>
<evidence type="ECO:0000256" key="1">
    <source>
        <dbReference type="ARBA" id="ARBA00010641"/>
    </source>
</evidence>
<dbReference type="PANTHER" id="PTHR43133">
    <property type="entry name" value="RNA POLYMERASE ECF-TYPE SIGMA FACTO"/>
    <property type="match status" value="1"/>
</dbReference>
<dbReference type="GO" id="GO:0016987">
    <property type="term" value="F:sigma factor activity"/>
    <property type="evidence" value="ECO:0007669"/>
    <property type="project" value="UniProtKB-KW"/>
</dbReference>
<dbReference type="CDD" id="cd06171">
    <property type="entry name" value="Sigma70_r4"/>
    <property type="match status" value="1"/>
</dbReference>
<accession>A0A2S0PAR8</accession>
<dbReference type="Gene3D" id="1.10.1740.10">
    <property type="match status" value="1"/>
</dbReference>
<keyword evidence="4" id="KW-0804">Transcription</keyword>
<evidence type="ECO:0000259" key="5">
    <source>
        <dbReference type="Pfam" id="PF04542"/>
    </source>
</evidence>
<dbReference type="STRING" id="1122240.GCA_000620105_00195"/>
<dbReference type="PANTHER" id="PTHR43133:SF63">
    <property type="entry name" value="RNA POLYMERASE SIGMA FACTOR FECI-RELATED"/>
    <property type="match status" value="1"/>
</dbReference>
<dbReference type="InterPro" id="IPR013249">
    <property type="entry name" value="RNA_pol_sigma70_r4_t2"/>
</dbReference>
<dbReference type="SUPFAM" id="SSF88946">
    <property type="entry name" value="Sigma2 domain of RNA polymerase sigma factors"/>
    <property type="match status" value="1"/>
</dbReference>
<dbReference type="Pfam" id="PF08281">
    <property type="entry name" value="Sigma70_r4_2"/>
    <property type="match status" value="1"/>
</dbReference>
<dbReference type="NCBIfam" id="NF007232">
    <property type="entry name" value="PRK09651.1"/>
    <property type="match status" value="1"/>
</dbReference>
<proteinExistence type="inferred from homology"/>
<feature type="domain" description="RNA polymerase sigma factor 70 region 4 type 2" evidence="6">
    <location>
        <begin position="113"/>
        <end position="164"/>
    </location>
</feature>
<dbReference type="SUPFAM" id="SSF88659">
    <property type="entry name" value="Sigma3 and sigma4 domains of RNA polymerase sigma factors"/>
    <property type="match status" value="1"/>
</dbReference>
<dbReference type="InterPro" id="IPR013325">
    <property type="entry name" value="RNA_pol_sigma_r2"/>
</dbReference>
<evidence type="ECO:0000256" key="2">
    <source>
        <dbReference type="ARBA" id="ARBA00023015"/>
    </source>
</evidence>
<gene>
    <name evidence="7" type="ORF">DAI18_10810</name>
</gene>
<dbReference type="Pfam" id="PF04542">
    <property type="entry name" value="Sigma70_r2"/>
    <property type="match status" value="1"/>
</dbReference>
<evidence type="ECO:0000256" key="4">
    <source>
        <dbReference type="ARBA" id="ARBA00023163"/>
    </source>
</evidence>
<dbReference type="GO" id="GO:0006352">
    <property type="term" value="P:DNA-templated transcription initiation"/>
    <property type="evidence" value="ECO:0007669"/>
    <property type="project" value="InterPro"/>
</dbReference>
<evidence type="ECO:0000313" key="7">
    <source>
        <dbReference type="EMBL" id="AVY94480.1"/>
    </source>
</evidence>
<dbReference type="OrthoDB" id="9783733at2"/>
<dbReference type="InterPro" id="IPR013324">
    <property type="entry name" value="RNA_pol_sigma_r3/r4-like"/>
</dbReference>
<dbReference type="InterPro" id="IPR039425">
    <property type="entry name" value="RNA_pol_sigma-70-like"/>
</dbReference>
<dbReference type="InterPro" id="IPR007627">
    <property type="entry name" value="RNA_pol_sigma70_r2"/>
</dbReference>
<dbReference type="InterPro" id="IPR014284">
    <property type="entry name" value="RNA_pol_sigma-70_dom"/>
</dbReference>
<dbReference type="FunFam" id="1.10.1740.10:FF:000009">
    <property type="entry name" value="RNA polymerase sigma factor"/>
    <property type="match status" value="1"/>
</dbReference>
<organism evidence="7 8">
    <name type="scientific">Microvirgula aerodenitrificans</name>
    <dbReference type="NCBI Taxonomy" id="57480"/>
    <lineage>
        <taxon>Bacteria</taxon>
        <taxon>Pseudomonadati</taxon>
        <taxon>Pseudomonadota</taxon>
        <taxon>Betaproteobacteria</taxon>
        <taxon>Neisseriales</taxon>
        <taxon>Aquaspirillaceae</taxon>
        <taxon>Microvirgula</taxon>
    </lineage>
</organism>
<dbReference type="Proteomes" id="UP000244173">
    <property type="component" value="Chromosome"/>
</dbReference>
<dbReference type="InterPro" id="IPR036388">
    <property type="entry name" value="WH-like_DNA-bd_sf"/>
</dbReference>
<sequence>MADASTAHAASVVAELYHGHHHWLSGWLRRRLADVEQAADLAQDTFVRVLLSRDVGAIQEPRAFLTTVARRVLANHYRRAEIERAWLETLASLPEPVAPPPETRLMILETLCELDRLLDGLPAAVRRTFLLSQLDGLGYAEIGARLGISVSTVKRHMSRAAMQCYFAELPQ</sequence>
<dbReference type="GO" id="GO:0003677">
    <property type="term" value="F:DNA binding"/>
    <property type="evidence" value="ECO:0007669"/>
    <property type="project" value="InterPro"/>
</dbReference>
<dbReference type="AlphaFoldDB" id="A0A2S0PAR8"/>
<keyword evidence="3" id="KW-0731">Sigma factor</keyword>
<keyword evidence="8" id="KW-1185">Reference proteome</keyword>
<comment type="similarity">
    <text evidence="1">Belongs to the sigma-70 factor family. ECF subfamily.</text>
</comment>
<reference evidence="7 8" key="1">
    <citation type="submission" date="2018-04" db="EMBL/GenBank/DDBJ databases">
        <title>Denitrifier Microvirgula.</title>
        <authorList>
            <person name="Anderson E."/>
            <person name="Jang J."/>
            <person name="Ishii S."/>
        </authorList>
    </citation>
    <scope>NUCLEOTIDE SEQUENCE [LARGE SCALE GENOMIC DNA]</scope>
    <source>
        <strain evidence="7 8">BE2.4</strain>
    </source>
</reference>
<dbReference type="KEGG" id="maer:DAI18_10810"/>
<evidence type="ECO:0000259" key="6">
    <source>
        <dbReference type="Pfam" id="PF08281"/>
    </source>
</evidence>
<feature type="domain" description="RNA polymerase sigma-70 region 2" evidence="5">
    <location>
        <begin position="16"/>
        <end position="80"/>
    </location>
</feature>
<keyword evidence="2" id="KW-0805">Transcription regulation</keyword>
<dbReference type="EMBL" id="CP028519">
    <property type="protein sequence ID" value="AVY94480.1"/>
    <property type="molecule type" value="Genomic_DNA"/>
</dbReference>
<evidence type="ECO:0000313" key="8">
    <source>
        <dbReference type="Proteomes" id="UP000244173"/>
    </source>
</evidence>
<name>A0A2S0PAR8_9NEIS</name>
<dbReference type="NCBIfam" id="NF009180">
    <property type="entry name" value="PRK12528.1"/>
    <property type="match status" value="1"/>
</dbReference>
<protein>
    <submittedName>
        <fullName evidence="7">RNA polymerase subunit sigma</fullName>
    </submittedName>
</protein>
<dbReference type="Gene3D" id="1.10.10.10">
    <property type="entry name" value="Winged helix-like DNA-binding domain superfamily/Winged helix DNA-binding domain"/>
    <property type="match status" value="1"/>
</dbReference>